<dbReference type="EMBL" id="MU790589">
    <property type="protein sequence ID" value="KAJ3997202.1"/>
    <property type="molecule type" value="Genomic_DNA"/>
</dbReference>
<proteinExistence type="predicted"/>
<protein>
    <submittedName>
        <fullName evidence="1">Uncharacterized protein</fullName>
    </submittedName>
</protein>
<comment type="caution">
    <text evidence="1">The sequence shown here is derived from an EMBL/GenBank/DDBJ whole genome shotgun (WGS) entry which is preliminary data.</text>
</comment>
<organism evidence="1 2">
    <name type="scientific">Lentinula boryana</name>
    <dbReference type="NCBI Taxonomy" id="40481"/>
    <lineage>
        <taxon>Eukaryota</taxon>
        <taxon>Fungi</taxon>
        <taxon>Dikarya</taxon>
        <taxon>Basidiomycota</taxon>
        <taxon>Agaricomycotina</taxon>
        <taxon>Agaricomycetes</taxon>
        <taxon>Agaricomycetidae</taxon>
        <taxon>Agaricales</taxon>
        <taxon>Marasmiineae</taxon>
        <taxon>Omphalotaceae</taxon>
        <taxon>Lentinula</taxon>
    </lineage>
</organism>
<reference evidence="1" key="1">
    <citation type="submission" date="2022-08" db="EMBL/GenBank/DDBJ databases">
        <authorList>
            <consortium name="DOE Joint Genome Institute"/>
            <person name="Min B."/>
            <person name="Riley R."/>
            <person name="Sierra-Patev S."/>
            <person name="Naranjo-Ortiz M."/>
            <person name="Looney B."/>
            <person name="Konkel Z."/>
            <person name="Slot J.C."/>
            <person name="Sakamoto Y."/>
            <person name="Steenwyk J.L."/>
            <person name="Rokas A."/>
            <person name="Carro J."/>
            <person name="Camarero S."/>
            <person name="Ferreira P."/>
            <person name="Molpeceres G."/>
            <person name="Ruiz-Duenas F.J."/>
            <person name="Serrano A."/>
            <person name="Henrissat B."/>
            <person name="Drula E."/>
            <person name="Hughes K.W."/>
            <person name="Mata J.L."/>
            <person name="Ishikawa N.K."/>
            <person name="Vargas-Isla R."/>
            <person name="Ushijima S."/>
            <person name="Smith C.A."/>
            <person name="Ahrendt S."/>
            <person name="Andreopoulos W."/>
            <person name="He G."/>
            <person name="Labutti K."/>
            <person name="Lipzen A."/>
            <person name="Ng V."/>
            <person name="Sandor L."/>
            <person name="Barry K."/>
            <person name="Martinez A.T."/>
            <person name="Xiao Y."/>
            <person name="Gibbons J.G."/>
            <person name="Terashima K."/>
            <person name="Hibbett D.S."/>
            <person name="Grigoriev I.V."/>
        </authorList>
    </citation>
    <scope>NUCLEOTIDE SEQUENCE</scope>
    <source>
        <strain evidence="1">TFB10827</strain>
    </source>
</reference>
<sequence>MVVSQYSPVTGPTRNHYHYEQNQQAPSGKKHAVPFYQSASQSNYLHTTHVLPSHLVKRTQQPAVSRPLFEPTLPKDRTDIRVCLFHRLKDGSLLTRVPGGFPFRHSLSGKGKSKILYEPYDVQVTCENFNSNESIGIAFKGPTPSLKHPEHDGFVAGSSRSSSSRYITWQAYTSVLKSSLSKFMHPKSKSPLRAVLAQYGKFLRTDPRAISRALAISLELGFLITIVSADENTNSYPSSNLLARSVMNQKLDTVAPAYLQYWSKLLAGNDYEYGYGGYVPPTTTDSVLFIGTSNNGSMNLLYTYPNSQSR</sequence>
<dbReference type="Proteomes" id="UP001163828">
    <property type="component" value="Unassembled WGS sequence"/>
</dbReference>
<evidence type="ECO:0000313" key="2">
    <source>
        <dbReference type="Proteomes" id="UP001163828"/>
    </source>
</evidence>
<keyword evidence="2" id="KW-1185">Reference proteome</keyword>
<name>A0ABQ8QFE1_9AGAR</name>
<evidence type="ECO:0000313" key="1">
    <source>
        <dbReference type="EMBL" id="KAJ3997202.1"/>
    </source>
</evidence>
<gene>
    <name evidence="1" type="ORF">F5050DRAFT_1807065</name>
</gene>
<accession>A0ABQ8QFE1</accession>